<dbReference type="GO" id="GO:0000978">
    <property type="term" value="F:RNA polymerase II cis-regulatory region sequence-specific DNA binding"/>
    <property type="evidence" value="ECO:0007669"/>
    <property type="project" value="TreeGrafter"/>
</dbReference>
<dbReference type="PROSITE" id="PS51507">
    <property type="entry name" value="IRF_2"/>
    <property type="match status" value="1"/>
</dbReference>
<dbReference type="CDD" id="cd00103">
    <property type="entry name" value="IRF"/>
    <property type="match status" value="1"/>
</dbReference>
<keyword evidence="8" id="KW-0539">Nucleus</keyword>
<protein>
    <submittedName>
        <fullName evidence="9">Interferon regulatory factor 2</fullName>
    </submittedName>
</protein>
<dbReference type="InterPro" id="IPR001346">
    <property type="entry name" value="Interferon_reg_fact_DNA-bd_dom"/>
</dbReference>
<evidence type="ECO:0000256" key="8">
    <source>
        <dbReference type="ARBA" id="ARBA00023242"/>
    </source>
</evidence>
<evidence type="ECO:0000256" key="1">
    <source>
        <dbReference type="ARBA" id="ARBA00004123"/>
    </source>
</evidence>
<keyword evidence="7" id="KW-0804">Transcription</keyword>
<keyword evidence="2" id="KW-1017">Isopeptide bond</keyword>
<evidence type="ECO:0000256" key="2">
    <source>
        <dbReference type="ARBA" id="ARBA00022499"/>
    </source>
</evidence>
<evidence type="ECO:0000313" key="9">
    <source>
        <dbReference type="EMBL" id="CAB3978077.1"/>
    </source>
</evidence>
<name>A0A7D9D6P5_PARCT</name>
<evidence type="ECO:0000313" key="10">
    <source>
        <dbReference type="Proteomes" id="UP001152795"/>
    </source>
</evidence>
<sequence>MPIERLRMRPWLEIALNEGKFPGVEWLNEETKTFRLPWKHASRNGWQLNTDASLFRAWAEHTGKYKGSDKPNPKTWKANFRCALNSLPDMVELTDKRTTKGNNAFKVYKIIDNAVKKSYTSKKLKGRAQRKKKQFYRTRSIEKGLQIKKNNTESHKETAQSYKSNSKENVTMEYPCNVPQIMNGTHLVDHDYGVTRYFDIYNETTDEDMHEVFDLQDSTSVKTEPLSPQVIGADHDFSLYAQESAVDSKNIKTSCTKEDEKVMSDDEVVELIDEMSSDCGSSCESVDPTMEEFLFDGIGPLETDFPSEKSKQRANSAPALASPLDALDVFCPSPSKFPRNKSSTDIHSMLSITSQELLQSCL</sequence>
<gene>
    <name evidence="9" type="ORF">PACLA_8A035799</name>
</gene>
<dbReference type="Proteomes" id="UP001152795">
    <property type="component" value="Unassembled WGS sequence"/>
</dbReference>
<keyword evidence="6" id="KW-0010">Activator</keyword>
<keyword evidence="4" id="KW-0805">Transcription regulation</keyword>
<evidence type="ECO:0000256" key="3">
    <source>
        <dbReference type="ARBA" id="ARBA00022843"/>
    </source>
</evidence>
<evidence type="ECO:0000256" key="4">
    <source>
        <dbReference type="ARBA" id="ARBA00023015"/>
    </source>
</evidence>
<comment type="subcellular location">
    <subcellularLocation>
        <location evidence="1">Nucleus</location>
    </subcellularLocation>
</comment>
<dbReference type="OrthoDB" id="6538197at2759"/>
<dbReference type="AlphaFoldDB" id="A0A7D9D6P5"/>
<dbReference type="GO" id="GO:0002376">
    <property type="term" value="P:immune system process"/>
    <property type="evidence" value="ECO:0007669"/>
    <property type="project" value="TreeGrafter"/>
</dbReference>
<dbReference type="PANTHER" id="PTHR11949:SF17">
    <property type="entry name" value="IRF TRYPTOPHAN PENTAD REPEAT DOMAIN-CONTAINING PROTEIN"/>
    <property type="match status" value="1"/>
</dbReference>
<evidence type="ECO:0000256" key="6">
    <source>
        <dbReference type="ARBA" id="ARBA00023159"/>
    </source>
</evidence>
<keyword evidence="10" id="KW-1185">Reference proteome</keyword>
<dbReference type="GO" id="GO:0005634">
    <property type="term" value="C:nucleus"/>
    <property type="evidence" value="ECO:0007669"/>
    <property type="project" value="UniProtKB-SubCell"/>
</dbReference>
<organism evidence="9 10">
    <name type="scientific">Paramuricea clavata</name>
    <name type="common">Red gorgonian</name>
    <name type="synonym">Violescent sea-whip</name>
    <dbReference type="NCBI Taxonomy" id="317549"/>
    <lineage>
        <taxon>Eukaryota</taxon>
        <taxon>Metazoa</taxon>
        <taxon>Cnidaria</taxon>
        <taxon>Anthozoa</taxon>
        <taxon>Octocorallia</taxon>
        <taxon>Malacalcyonacea</taxon>
        <taxon>Plexauridae</taxon>
        <taxon>Paramuricea</taxon>
    </lineage>
</organism>
<dbReference type="Gene3D" id="1.10.10.10">
    <property type="entry name" value="Winged helix-like DNA-binding domain superfamily/Winged helix DNA-binding domain"/>
    <property type="match status" value="1"/>
</dbReference>
<dbReference type="PANTHER" id="PTHR11949">
    <property type="entry name" value="INTERFERON REGULATORY FACTOR"/>
    <property type="match status" value="1"/>
</dbReference>
<dbReference type="InterPro" id="IPR036390">
    <property type="entry name" value="WH_DNA-bd_sf"/>
</dbReference>
<accession>A0A7D9D6P5</accession>
<evidence type="ECO:0000256" key="7">
    <source>
        <dbReference type="ARBA" id="ARBA00023163"/>
    </source>
</evidence>
<dbReference type="PRINTS" id="PR00267">
    <property type="entry name" value="INTFRNREGFCT"/>
</dbReference>
<proteinExistence type="predicted"/>
<dbReference type="SMART" id="SM00348">
    <property type="entry name" value="IRF"/>
    <property type="match status" value="1"/>
</dbReference>
<keyword evidence="3" id="KW-0832">Ubl conjugation</keyword>
<dbReference type="EMBL" id="CACRXK020000087">
    <property type="protein sequence ID" value="CAB3978077.1"/>
    <property type="molecule type" value="Genomic_DNA"/>
</dbReference>
<keyword evidence="5" id="KW-0238">DNA-binding</keyword>
<comment type="caution">
    <text evidence="9">The sequence shown here is derived from an EMBL/GenBank/DDBJ whole genome shotgun (WGS) entry which is preliminary data.</text>
</comment>
<dbReference type="FunFam" id="1.10.10.10:FF:000065">
    <property type="entry name" value="Interferon regulatory factor"/>
    <property type="match status" value="1"/>
</dbReference>
<reference evidence="9" key="1">
    <citation type="submission" date="2020-04" db="EMBL/GenBank/DDBJ databases">
        <authorList>
            <person name="Alioto T."/>
            <person name="Alioto T."/>
            <person name="Gomez Garrido J."/>
        </authorList>
    </citation>
    <scope>NUCLEOTIDE SEQUENCE</scope>
    <source>
        <strain evidence="9">A484AB</strain>
    </source>
</reference>
<dbReference type="GO" id="GO:0000981">
    <property type="term" value="F:DNA-binding transcription factor activity, RNA polymerase II-specific"/>
    <property type="evidence" value="ECO:0007669"/>
    <property type="project" value="TreeGrafter"/>
</dbReference>
<dbReference type="InterPro" id="IPR036388">
    <property type="entry name" value="WH-like_DNA-bd_sf"/>
</dbReference>
<evidence type="ECO:0000256" key="5">
    <source>
        <dbReference type="ARBA" id="ARBA00023125"/>
    </source>
</evidence>
<dbReference type="SUPFAM" id="SSF46785">
    <property type="entry name" value="Winged helix' DNA-binding domain"/>
    <property type="match status" value="1"/>
</dbReference>
<dbReference type="Pfam" id="PF00605">
    <property type="entry name" value="IRF"/>
    <property type="match status" value="1"/>
</dbReference>